<dbReference type="GO" id="GO:0005886">
    <property type="term" value="C:plasma membrane"/>
    <property type="evidence" value="ECO:0007669"/>
    <property type="project" value="UniProtKB-SubCell"/>
</dbReference>
<accession>A0A223V353</accession>
<sequence>MGDFFFKTYGYINKHRFIWLIYLLLVVAGLAYYASKVHFKDDITALIPSNPETRRIQKVLKSISFTDKIIVNIEKGEATTVEELTQYASNLVDSLQKDYGAYIKSVQGKVADAQILSTLDLVYDNLPLFLEESDYRTIDRKLSGDSIRSQMEQNYRTLVSPSGIIAKKSIIKDPLGFSFIALKKLQKLGVAEDFKLKNGFLLNKEETNILLFLTPVNPSSATVENEPLAEGLKVLKEKLKSTYGNDIDVSFFGAALVAVANAQQVKNDILFTVSIAMVILLILLILFYKRISLPLILFTPTVFGALLAMSILALTRDYISAISLGIGAILLGVTLDYALHILTHIRKGENLQLMYREVAPSILMSSLTTASAFLCLLFLESQALQDLGLFASISVVGAAVFSLLFIPQVYAFEGDQNGKSTFLEKVAAFEFHKSKWAIGLIAIACIISLFYYNKVTFNQDISKLNYESPQLNEARKKLENLTDLESKSVYLSTYGEDQEQVLQQNDVIYKKLQQLKNEGQLLNFTSVSSLVKSSKTQEAKINQWRHFWTKSRLDSLQTDLNLNSENLGFKPNTFQNFYDWLNSGFEPMSISDFKAFPVLTTEDYIVSDSTGTTVTSLIKLNENQYDNLKSQFEDTPNTLLINRKEVNESFLGTLKNDFNRLLLLSLITVVLILALFYQSLSLTLVTAVPIFLTWFLTVGLMGVLGIEFNIFNIIICSFIFGLGVDYSIFVTNGLLLEHQTGIKSLPTHKTSIILSVITTIASVGVMIFAKHPALYAISRVSLIGIFSAAFVAFTIQPLLFRLFIGNINKRPISLRYFIHSVLSFLYFGLGGIFFSIYAWIVTLFNPDQAKKENLGFHKAVSKLMKSVLYTNPFVKKQVLYPSKETFEKPAMLIANHTSFLDILCIGMLHPKLIFLVNDWVYNSPIFGKAAKLAGAYPVSGGVENGEAYLQQKLEQGFSIIAFPEGTRSTSNKIKRFHKGAFYLAEKFQLDLIPILIHGNSEVLPKGSFVIRDGSITVKILPRISPQDYSFGSTYTERAKLVGAYFRNQFLQLRQGIEVAGYWDKAILENFRYRGNHIYRRVRTDLQQSGTLYHKILQVLPKKETLIHLTMDDGQLDLLLSLDSIDRKIHTYLKNPEARMGLSQNFLTHHYSKITVHKTLQDALSQSANTLIVNMEEVPMDQVNLRNFRTIILLKAGKSLDYKEVLGLDFLITGQNDNFIVLNTKSSN</sequence>
<evidence type="ECO:0000313" key="7">
    <source>
        <dbReference type="Proteomes" id="UP000215244"/>
    </source>
</evidence>
<keyword evidence="3" id="KW-0812">Transmembrane</keyword>
<dbReference type="RefSeq" id="WP_094996458.1">
    <property type="nucleotide sequence ID" value="NZ_BMJL01000009.1"/>
</dbReference>
<dbReference type="PANTHER" id="PTHR33406">
    <property type="entry name" value="MEMBRANE PROTEIN MJ1562-RELATED"/>
    <property type="match status" value="1"/>
</dbReference>
<dbReference type="PANTHER" id="PTHR33406:SF13">
    <property type="entry name" value="MEMBRANE PROTEIN YDFJ"/>
    <property type="match status" value="1"/>
</dbReference>
<dbReference type="InterPro" id="IPR004869">
    <property type="entry name" value="MMPL_dom"/>
</dbReference>
<dbReference type="Pfam" id="PF03176">
    <property type="entry name" value="MMPL"/>
    <property type="match status" value="1"/>
</dbReference>
<keyword evidence="6" id="KW-0012">Acyltransferase</keyword>
<dbReference type="KEGG" id="marb:CJ263_06165"/>
<organism evidence="6 7">
    <name type="scientific">Maribacter cobaltidurans</name>
    <dbReference type="NCBI Taxonomy" id="1178778"/>
    <lineage>
        <taxon>Bacteria</taxon>
        <taxon>Pseudomonadati</taxon>
        <taxon>Bacteroidota</taxon>
        <taxon>Flavobacteriia</taxon>
        <taxon>Flavobacteriales</taxon>
        <taxon>Flavobacteriaceae</taxon>
        <taxon>Maribacter</taxon>
    </lineage>
</organism>
<keyword evidence="6" id="KW-0808">Transferase</keyword>
<keyword evidence="2" id="KW-1003">Cell membrane</keyword>
<evidence type="ECO:0000256" key="1">
    <source>
        <dbReference type="ARBA" id="ARBA00004651"/>
    </source>
</evidence>
<evidence type="ECO:0000256" key="5">
    <source>
        <dbReference type="ARBA" id="ARBA00023136"/>
    </source>
</evidence>
<proteinExistence type="predicted"/>
<dbReference type="SUPFAM" id="SSF69593">
    <property type="entry name" value="Glycerol-3-phosphate (1)-acyltransferase"/>
    <property type="match status" value="1"/>
</dbReference>
<keyword evidence="4" id="KW-1133">Transmembrane helix</keyword>
<dbReference type="PROSITE" id="PS50156">
    <property type="entry name" value="SSD"/>
    <property type="match status" value="1"/>
</dbReference>
<evidence type="ECO:0000313" key="6">
    <source>
        <dbReference type="EMBL" id="ASV29835.1"/>
    </source>
</evidence>
<protein>
    <submittedName>
        <fullName evidence="6">Glycerol acyltransferase</fullName>
    </submittedName>
</protein>
<comment type="subcellular location">
    <subcellularLocation>
        <location evidence="1">Cell membrane</location>
        <topology evidence="1">Multi-pass membrane protein</topology>
    </subcellularLocation>
</comment>
<dbReference type="CDD" id="cd07989">
    <property type="entry name" value="LPLAT_AGPAT-like"/>
    <property type="match status" value="1"/>
</dbReference>
<dbReference type="InterPro" id="IPR000731">
    <property type="entry name" value="SSD"/>
</dbReference>
<evidence type="ECO:0000256" key="3">
    <source>
        <dbReference type="ARBA" id="ARBA00022692"/>
    </source>
</evidence>
<reference evidence="6 7" key="1">
    <citation type="submission" date="2017-08" db="EMBL/GenBank/DDBJ databases">
        <title>The complete genome sequence of Maribacter sp. B1, isolated from deep-sea sediment.</title>
        <authorList>
            <person name="Wu Y.-H."/>
            <person name="Cheng H."/>
            <person name="Xu X.-W."/>
        </authorList>
    </citation>
    <scope>NUCLEOTIDE SEQUENCE [LARGE SCALE GENOMIC DNA]</scope>
    <source>
        <strain evidence="6 7">B1</strain>
    </source>
</reference>
<evidence type="ECO:0000256" key="2">
    <source>
        <dbReference type="ARBA" id="ARBA00022475"/>
    </source>
</evidence>
<name>A0A223V353_9FLAO</name>
<dbReference type="InterPro" id="IPR002123">
    <property type="entry name" value="Plipid/glycerol_acylTrfase"/>
</dbReference>
<dbReference type="SUPFAM" id="SSF82866">
    <property type="entry name" value="Multidrug efflux transporter AcrB transmembrane domain"/>
    <property type="match status" value="2"/>
</dbReference>
<dbReference type="EMBL" id="CP022957">
    <property type="protein sequence ID" value="ASV29835.1"/>
    <property type="molecule type" value="Genomic_DNA"/>
</dbReference>
<dbReference type="Pfam" id="PF01553">
    <property type="entry name" value="Acyltransferase"/>
    <property type="match status" value="1"/>
</dbReference>
<dbReference type="Proteomes" id="UP000215244">
    <property type="component" value="Chromosome"/>
</dbReference>
<keyword evidence="7" id="KW-1185">Reference proteome</keyword>
<dbReference type="OrthoDB" id="9803035at2"/>
<dbReference type="Gene3D" id="1.20.1640.10">
    <property type="entry name" value="Multidrug efflux transporter AcrB transmembrane domain"/>
    <property type="match status" value="2"/>
</dbReference>
<gene>
    <name evidence="6" type="ORF">CJ263_06165</name>
</gene>
<keyword evidence="5" id="KW-0472">Membrane</keyword>
<dbReference type="AlphaFoldDB" id="A0A223V353"/>
<evidence type="ECO:0000256" key="4">
    <source>
        <dbReference type="ARBA" id="ARBA00022989"/>
    </source>
</evidence>
<dbReference type="SMART" id="SM00563">
    <property type="entry name" value="PlsC"/>
    <property type="match status" value="1"/>
</dbReference>
<dbReference type="GO" id="GO:0016746">
    <property type="term" value="F:acyltransferase activity"/>
    <property type="evidence" value="ECO:0007669"/>
    <property type="project" value="UniProtKB-KW"/>
</dbReference>
<dbReference type="InterPro" id="IPR050545">
    <property type="entry name" value="Mycobact_MmpL"/>
</dbReference>